<dbReference type="Proteomes" id="UP001370490">
    <property type="component" value="Unassembled WGS sequence"/>
</dbReference>
<dbReference type="PANTHER" id="PTHR14000">
    <property type="entry name" value="FINGER CCCH DOMAIN PROTEIN, PUTATIVE (DUF3755)-RELATED"/>
    <property type="match status" value="1"/>
</dbReference>
<proteinExistence type="predicted"/>
<dbReference type="EMBL" id="JBAMMX010000019">
    <property type="protein sequence ID" value="KAK6921433.1"/>
    <property type="molecule type" value="Genomic_DNA"/>
</dbReference>
<protein>
    <submittedName>
        <fullName evidence="1">Uncharacterized protein</fullName>
    </submittedName>
</protein>
<gene>
    <name evidence="1" type="ORF">RJ641_011940</name>
</gene>
<name>A0AAN8V4S2_9MAGN</name>
<dbReference type="PANTHER" id="PTHR14000:SF6">
    <property type="entry name" value="OS02G0631200 PROTEIN"/>
    <property type="match status" value="1"/>
</dbReference>
<organism evidence="1 2">
    <name type="scientific">Dillenia turbinata</name>
    <dbReference type="NCBI Taxonomy" id="194707"/>
    <lineage>
        <taxon>Eukaryota</taxon>
        <taxon>Viridiplantae</taxon>
        <taxon>Streptophyta</taxon>
        <taxon>Embryophyta</taxon>
        <taxon>Tracheophyta</taxon>
        <taxon>Spermatophyta</taxon>
        <taxon>Magnoliopsida</taxon>
        <taxon>eudicotyledons</taxon>
        <taxon>Gunneridae</taxon>
        <taxon>Pentapetalae</taxon>
        <taxon>Dilleniales</taxon>
        <taxon>Dilleniaceae</taxon>
        <taxon>Dillenia</taxon>
    </lineage>
</organism>
<evidence type="ECO:0000313" key="2">
    <source>
        <dbReference type="Proteomes" id="UP001370490"/>
    </source>
</evidence>
<keyword evidence="2" id="KW-1185">Reference proteome</keyword>
<dbReference type="SUPFAM" id="SSF46689">
    <property type="entry name" value="Homeodomain-like"/>
    <property type="match status" value="1"/>
</dbReference>
<reference evidence="1 2" key="1">
    <citation type="submission" date="2023-12" db="EMBL/GenBank/DDBJ databases">
        <title>A high-quality genome assembly for Dillenia turbinata (Dilleniales).</title>
        <authorList>
            <person name="Chanderbali A."/>
        </authorList>
    </citation>
    <scope>NUCLEOTIDE SEQUENCE [LARGE SCALE GENOMIC DNA]</scope>
    <source>
        <strain evidence="1">LSX21</strain>
        <tissue evidence="1">Leaf</tissue>
    </source>
</reference>
<dbReference type="AlphaFoldDB" id="A0AAN8V4S2"/>
<evidence type="ECO:0000313" key="1">
    <source>
        <dbReference type="EMBL" id="KAK6921433.1"/>
    </source>
</evidence>
<accession>A0AAN8V4S2</accession>
<comment type="caution">
    <text evidence="1">The sequence shown here is derived from an EMBL/GenBank/DDBJ whole genome shotgun (WGS) entry which is preliminary data.</text>
</comment>
<sequence>MAAESNTQAFLRDEAFGAALSRPAISFQSGAMNSTSQIIPIGNYYGVNCTAGMILPGNSGILTNSPGLNQAGTSSSSLLLDSVPGLKHDTGLAVEWSVEEQIKLEEGIHKFADEPSIMKYIKIAATLQNKTVRDVALRCRWMTRKRRKPEDHVGKKVNNRKDKLLESSSKMNVLPSSALNLAAYPLLLPHLDHNNFMSSEVPAGNGKARHLLEQNAQFFDQISANLSALKVNNSFSISLLEARMTFVFLGLYIPF</sequence>
<dbReference type="InterPro" id="IPR009057">
    <property type="entry name" value="Homeodomain-like_sf"/>
</dbReference>